<dbReference type="InterPro" id="IPR007685">
    <property type="entry name" value="RelA_SpoT"/>
</dbReference>
<dbReference type="CDD" id="cd01668">
    <property type="entry name" value="TGS_RSH"/>
    <property type="match status" value="1"/>
</dbReference>
<dbReference type="InterPro" id="IPR004095">
    <property type="entry name" value="TGS"/>
</dbReference>
<dbReference type="InterPro" id="IPR043519">
    <property type="entry name" value="NT_sf"/>
</dbReference>
<dbReference type="Pfam" id="PF19296">
    <property type="entry name" value="RelA_AH_RIS"/>
    <property type="match status" value="1"/>
</dbReference>
<dbReference type="NCBIfam" id="TIGR00691">
    <property type="entry name" value="spoT_relA"/>
    <property type="match status" value="1"/>
</dbReference>
<dbReference type="InterPro" id="IPR012676">
    <property type="entry name" value="TGS-like"/>
</dbReference>
<dbReference type="PROSITE" id="PS51880">
    <property type="entry name" value="TGS"/>
    <property type="match status" value="1"/>
</dbReference>
<dbReference type="SUPFAM" id="SSF109604">
    <property type="entry name" value="HD-domain/PDEase-like"/>
    <property type="match status" value="1"/>
</dbReference>
<evidence type="ECO:0000259" key="3">
    <source>
        <dbReference type="PROSITE" id="PS51880"/>
    </source>
</evidence>
<dbReference type="FunFam" id="3.10.20.30:FF:000002">
    <property type="entry name" value="GTP pyrophosphokinase (RelA/SpoT)"/>
    <property type="match status" value="1"/>
</dbReference>
<dbReference type="Pfam" id="PF13328">
    <property type="entry name" value="HD_4"/>
    <property type="match status" value="1"/>
</dbReference>
<sequence>MATSQSIQNNKAEFEGLSCQASEYLSDNILPSLKEAYLFAEDIYGSRKYSENELLIDHQLEVASIIASMRLDIESLQAALLGRTIETNSSDSTINSIEKKFGKSVSAIVESLSRIGAIRFNPDLDFQAEKVRKMFLAMSNDIRVLLIILADRLHEMRIMDMPLKQKRGFAWETLDLYAPLSSRLGIDWMKRELEDLSFSYIYPEEYEALASREESSLHDRSIYVEEVKKILTDILTEDKITNFRILGRPKHLYSIFRKLIAQNIPLDKVYDKVAFRIIVHDVSECYKVLGHVHGLWKPIDGRFKDFISSPKSNMYQSLHTSVVGPAGNFIEIQIRTEEMDTIAQEGVAAHWAYKEGKSVSQKETEMFQWMKQLVHWMQELKDPSDFMDAVKGELQRQDIYVLTPNGEVKELPQNSVSLDFAYAIHTEVGNHCMGAKINGKLLPLKTPLHNGDIVEILTSTNQVPNRGWLTFVQTSRAKNRIRNWLRQDEMAKSLKLGQEICEKELRKHSLSLKKIIKTGHLKEILKKAGSNGLEDLLCRVGAGKITTRRLEELLTPPEIKEEKKAEESIAETFLTEKHATRKPRSGDAIVIDGIDDMLVKISQCCMPMPGDEVIGFITTGRGISVHKTTCPNLHHADPARLIEVNWSSGAHGTHQAHLQIFAQDKKGLLVTLCNSITTDDANILHVDTHTDKNNLARLNIKVEVSSLDHLAILLKHLRSVEGVLDAKRI</sequence>
<dbReference type="Pfam" id="PF04607">
    <property type="entry name" value="RelA_SpoT"/>
    <property type="match status" value="1"/>
</dbReference>
<dbReference type="Gene3D" id="3.30.70.260">
    <property type="match status" value="1"/>
</dbReference>
<dbReference type="CDD" id="cd05399">
    <property type="entry name" value="NT_Rel-Spo_like"/>
    <property type="match status" value="1"/>
</dbReference>
<comment type="similarity">
    <text evidence="1">Belongs to the relA/spoT family.</text>
</comment>
<dbReference type="InterPro" id="IPR045600">
    <property type="entry name" value="RelA/SpoT_AH_RIS"/>
</dbReference>
<dbReference type="Pfam" id="PF02824">
    <property type="entry name" value="TGS"/>
    <property type="match status" value="1"/>
</dbReference>
<dbReference type="Gene3D" id="3.10.20.30">
    <property type="match status" value="1"/>
</dbReference>
<accession>A0A8J6NEA8</accession>
<dbReference type="InterPro" id="IPR004811">
    <property type="entry name" value="RelA/Spo_fam"/>
</dbReference>
<dbReference type="Pfam" id="PF13291">
    <property type="entry name" value="ACT_4"/>
    <property type="match status" value="1"/>
</dbReference>
<dbReference type="SUPFAM" id="SSF81301">
    <property type="entry name" value="Nucleotidyltransferase"/>
    <property type="match status" value="1"/>
</dbReference>
<organism evidence="4 5">
    <name type="scientific">Candidatus Desulfobia pelagia</name>
    <dbReference type="NCBI Taxonomy" id="2841692"/>
    <lineage>
        <taxon>Bacteria</taxon>
        <taxon>Pseudomonadati</taxon>
        <taxon>Thermodesulfobacteriota</taxon>
        <taxon>Desulfobulbia</taxon>
        <taxon>Desulfobulbales</taxon>
        <taxon>Desulfobulbaceae</taxon>
        <taxon>Candidatus Desulfobia</taxon>
    </lineage>
</organism>
<dbReference type="InterPro" id="IPR002912">
    <property type="entry name" value="ACT_dom"/>
</dbReference>
<evidence type="ECO:0000256" key="1">
    <source>
        <dbReference type="RuleBase" id="RU003847"/>
    </source>
</evidence>
<dbReference type="PROSITE" id="PS51671">
    <property type="entry name" value="ACT"/>
    <property type="match status" value="1"/>
</dbReference>
<dbReference type="SMART" id="SM00954">
    <property type="entry name" value="RelA_SpoT"/>
    <property type="match status" value="1"/>
</dbReference>
<dbReference type="GO" id="GO:0015949">
    <property type="term" value="P:nucleobase-containing small molecule interconversion"/>
    <property type="evidence" value="ECO:0007669"/>
    <property type="project" value="UniProtKB-ARBA"/>
</dbReference>
<evidence type="ECO:0000313" key="5">
    <source>
        <dbReference type="Proteomes" id="UP000614424"/>
    </source>
</evidence>
<dbReference type="FunFam" id="3.30.460.10:FF:000001">
    <property type="entry name" value="GTP pyrophosphokinase RelA"/>
    <property type="match status" value="1"/>
</dbReference>
<dbReference type="Proteomes" id="UP000614424">
    <property type="component" value="Unassembled WGS sequence"/>
</dbReference>
<comment type="caution">
    <text evidence="4">The sequence shown here is derived from an EMBL/GenBank/DDBJ whole genome shotgun (WGS) entry which is preliminary data.</text>
</comment>
<feature type="domain" description="TGS" evidence="3">
    <location>
        <begin position="395"/>
        <end position="458"/>
    </location>
</feature>
<dbReference type="EMBL" id="JACNJZ010000084">
    <property type="protein sequence ID" value="MBC8317349.1"/>
    <property type="molecule type" value="Genomic_DNA"/>
</dbReference>
<dbReference type="SUPFAM" id="SSF81271">
    <property type="entry name" value="TGS-like"/>
    <property type="match status" value="1"/>
</dbReference>
<protein>
    <submittedName>
        <fullName evidence="4">Bifunctional (P)ppGpp synthetase/guanosine-3',5'-bis(Diphosphate) 3'-pyrophosphohydrolase</fullName>
    </submittedName>
</protein>
<dbReference type="InterPro" id="IPR045865">
    <property type="entry name" value="ACT-like_dom_sf"/>
</dbReference>
<dbReference type="InterPro" id="IPR012675">
    <property type="entry name" value="Beta-grasp_dom_sf"/>
</dbReference>
<dbReference type="AlphaFoldDB" id="A0A8J6NEA8"/>
<dbReference type="GO" id="GO:0015969">
    <property type="term" value="P:guanosine tetraphosphate metabolic process"/>
    <property type="evidence" value="ECO:0007669"/>
    <property type="project" value="InterPro"/>
</dbReference>
<dbReference type="PANTHER" id="PTHR21262:SF31">
    <property type="entry name" value="GTP PYROPHOSPHOKINASE"/>
    <property type="match status" value="1"/>
</dbReference>
<reference evidence="4 5" key="1">
    <citation type="submission" date="2020-08" db="EMBL/GenBank/DDBJ databases">
        <title>Bridging the membrane lipid divide: bacteria of the FCB group superphylum have the potential to synthesize archaeal ether lipids.</title>
        <authorList>
            <person name="Villanueva L."/>
            <person name="Von Meijenfeldt F.A.B."/>
            <person name="Westbye A.B."/>
            <person name="Yadav S."/>
            <person name="Hopmans E.C."/>
            <person name="Dutilh B.E."/>
            <person name="Sinninghe Damste J.S."/>
        </authorList>
    </citation>
    <scope>NUCLEOTIDE SEQUENCE [LARGE SCALE GENOMIC DNA]</scope>
    <source>
        <strain evidence="4">NIOZ-UU47</strain>
    </source>
</reference>
<feature type="domain" description="ACT" evidence="2">
    <location>
        <begin position="657"/>
        <end position="729"/>
    </location>
</feature>
<evidence type="ECO:0000313" key="4">
    <source>
        <dbReference type="EMBL" id="MBC8317349.1"/>
    </source>
</evidence>
<name>A0A8J6NEA8_9BACT</name>
<dbReference type="Gene3D" id="3.30.460.10">
    <property type="entry name" value="Beta Polymerase, domain 2"/>
    <property type="match status" value="1"/>
</dbReference>
<proteinExistence type="inferred from homology"/>
<dbReference type="GO" id="GO:0005886">
    <property type="term" value="C:plasma membrane"/>
    <property type="evidence" value="ECO:0007669"/>
    <property type="project" value="TreeGrafter"/>
</dbReference>
<comment type="function">
    <text evidence="1">In eubacteria ppGpp (guanosine 3'-diphosphate 5'-diphosphate) is a mediator of the stringent response that coordinates a variety of cellular activities in response to changes in nutritional abundance.</text>
</comment>
<dbReference type="PANTHER" id="PTHR21262">
    <property type="entry name" value="GUANOSINE-3',5'-BIS DIPHOSPHATE 3'-PYROPHOSPHOHYDROLASE"/>
    <property type="match status" value="1"/>
</dbReference>
<dbReference type="InterPro" id="IPR033655">
    <property type="entry name" value="TGS_RelA/SpoT"/>
</dbReference>
<dbReference type="CDD" id="cd04876">
    <property type="entry name" value="ACT_RelA-SpoT"/>
    <property type="match status" value="1"/>
</dbReference>
<gene>
    <name evidence="4" type="ORF">H8E41_05545</name>
</gene>
<dbReference type="Gene3D" id="1.10.3210.10">
    <property type="entry name" value="Hypothetical protein af1432"/>
    <property type="match status" value="1"/>
</dbReference>
<evidence type="ECO:0000259" key="2">
    <source>
        <dbReference type="PROSITE" id="PS51671"/>
    </source>
</evidence>
<dbReference type="SUPFAM" id="SSF55021">
    <property type="entry name" value="ACT-like"/>
    <property type="match status" value="1"/>
</dbReference>